<evidence type="ECO:0000256" key="6">
    <source>
        <dbReference type="ARBA" id="ARBA00023136"/>
    </source>
</evidence>
<evidence type="ECO:0000256" key="5">
    <source>
        <dbReference type="ARBA" id="ARBA00022989"/>
    </source>
</evidence>
<evidence type="ECO:0000256" key="2">
    <source>
        <dbReference type="ARBA" id="ARBA00022448"/>
    </source>
</evidence>
<accession>A0A3D8IBV4</accession>
<dbReference type="Pfam" id="PF00893">
    <property type="entry name" value="Multi_Drug_Res"/>
    <property type="match status" value="1"/>
</dbReference>
<evidence type="ECO:0000313" key="11">
    <source>
        <dbReference type="EMBL" id="RDU62588.1"/>
    </source>
</evidence>
<dbReference type="PANTHER" id="PTHR30561">
    <property type="entry name" value="SMR FAMILY PROTON-DEPENDENT DRUG EFFLUX TRANSPORTER SUGE"/>
    <property type="match status" value="1"/>
</dbReference>
<dbReference type="GeneID" id="82535987"/>
<dbReference type="SUPFAM" id="SSF103481">
    <property type="entry name" value="Multidrug resistance efflux transporter EmrE"/>
    <property type="match status" value="1"/>
</dbReference>
<evidence type="ECO:0000256" key="9">
    <source>
        <dbReference type="RuleBase" id="RU003942"/>
    </source>
</evidence>
<keyword evidence="3" id="KW-1003">Cell membrane</keyword>
<evidence type="ECO:0000256" key="8">
    <source>
        <dbReference type="ARBA" id="ARBA00039168"/>
    </source>
</evidence>
<dbReference type="EMBL" id="NXLS01000006">
    <property type="protein sequence ID" value="RDU62588.1"/>
    <property type="molecule type" value="Genomic_DNA"/>
</dbReference>
<evidence type="ECO:0000256" key="1">
    <source>
        <dbReference type="ARBA" id="ARBA00004651"/>
    </source>
</evidence>
<dbReference type="InterPro" id="IPR045324">
    <property type="entry name" value="Small_multidrug_res"/>
</dbReference>
<evidence type="ECO:0000256" key="3">
    <source>
        <dbReference type="ARBA" id="ARBA00022475"/>
    </source>
</evidence>
<organism evidence="11 12">
    <name type="scientific">Helicobacter ganmani</name>
    <dbReference type="NCBI Taxonomy" id="60246"/>
    <lineage>
        <taxon>Bacteria</taxon>
        <taxon>Pseudomonadati</taxon>
        <taxon>Campylobacterota</taxon>
        <taxon>Epsilonproteobacteria</taxon>
        <taxon>Campylobacterales</taxon>
        <taxon>Helicobacteraceae</taxon>
        <taxon>Helicobacter</taxon>
    </lineage>
</organism>
<feature type="transmembrane region" description="Helical" evidence="10">
    <location>
        <begin position="57"/>
        <end position="78"/>
    </location>
</feature>
<protein>
    <recommendedName>
        <fullName evidence="8">Guanidinium exporter</fullName>
    </recommendedName>
</protein>
<evidence type="ECO:0000313" key="12">
    <source>
        <dbReference type="Proteomes" id="UP000256650"/>
    </source>
</evidence>
<keyword evidence="6 10" id="KW-0472">Membrane</keyword>
<reference evidence="11 12" key="1">
    <citation type="submission" date="2018-04" db="EMBL/GenBank/DDBJ databases">
        <title>Novel Campyloabacter and Helicobacter Species and Strains.</title>
        <authorList>
            <person name="Mannion A.J."/>
            <person name="Shen Z."/>
            <person name="Fox J.G."/>
        </authorList>
    </citation>
    <scope>NUCLEOTIDE SEQUENCE [LARGE SCALE GENOMIC DNA]</scope>
    <source>
        <strain evidence="11 12">MIT 99-5101</strain>
    </source>
</reference>
<dbReference type="Gene3D" id="1.10.3730.20">
    <property type="match status" value="1"/>
</dbReference>
<dbReference type="InterPro" id="IPR037185">
    <property type="entry name" value="EmrE-like"/>
</dbReference>
<dbReference type="GO" id="GO:1990961">
    <property type="term" value="P:xenobiotic detoxification by transmembrane export across the plasma membrane"/>
    <property type="evidence" value="ECO:0007669"/>
    <property type="project" value="UniProtKB-ARBA"/>
</dbReference>
<sequence length="105" mass="11159">MYWIILILAGCMEIGGVAMMKSFTTTNKKIFLLGLLFFMSISFGLLSLAMQEISMGTAYAIWTGIGAGGGVLIGILFLGESKSLAKLTCVSMIIVCSIGLKLVSH</sequence>
<evidence type="ECO:0000256" key="7">
    <source>
        <dbReference type="ARBA" id="ARBA00038151"/>
    </source>
</evidence>
<feature type="transmembrane region" description="Helical" evidence="10">
    <location>
        <begin position="30"/>
        <end position="50"/>
    </location>
</feature>
<dbReference type="InterPro" id="IPR000390">
    <property type="entry name" value="Small_drug/metabolite_transptr"/>
</dbReference>
<dbReference type="FunFam" id="1.10.3730.20:FF:000001">
    <property type="entry name" value="Quaternary ammonium compound resistance transporter SugE"/>
    <property type="match status" value="1"/>
</dbReference>
<keyword evidence="5 10" id="KW-1133">Transmembrane helix</keyword>
<keyword evidence="12" id="KW-1185">Reference proteome</keyword>
<keyword evidence="2" id="KW-0813">Transport</keyword>
<name>A0A3D8IBV4_9HELI</name>
<dbReference type="AlphaFoldDB" id="A0A3D8IBV4"/>
<keyword evidence="4 9" id="KW-0812">Transmembrane</keyword>
<dbReference type="OrthoDB" id="9808638at2"/>
<dbReference type="GO" id="GO:0022857">
    <property type="term" value="F:transmembrane transporter activity"/>
    <property type="evidence" value="ECO:0007669"/>
    <property type="project" value="InterPro"/>
</dbReference>
<proteinExistence type="inferred from homology"/>
<evidence type="ECO:0000256" key="10">
    <source>
        <dbReference type="SAM" id="Phobius"/>
    </source>
</evidence>
<dbReference type="RefSeq" id="WP_115551854.1">
    <property type="nucleotide sequence ID" value="NZ_CAOOSM010000024.1"/>
</dbReference>
<dbReference type="Proteomes" id="UP000256650">
    <property type="component" value="Unassembled WGS sequence"/>
</dbReference>
<comment type="subcellular location">
    <subcellularLocation>
        <location evidence="1 9">Cell membrane</location>
        <topology evidence="1 9">Multi-pass membrane protein</topology>
    </subcellularLocation>
</comment>
<comment type="caution">
    <text evidence="11">The sequence shown here is derived from an EMBL/GenBank/DDBJ whole genome shotgun (WGS) entry which is preliminary data.</text>
</comment>
<gene>
    <name evidence="11" type="ORF">CQA43_06750</name>
</gene>
<comment type="similarity">
    <text evidence="7">Belongs to the drug/metabolite transporter (DMT) superfamily. Small multidrug resistance (SMR) (TC 2.A.7.1) family. Gdx/SugE subfamily.</text>
</comment>
<evidence type="ECO:0000256" key="4">
    <source>
        <dbReference type="ARBA" id="ARBA00022692"/>
    </source>
</evidence>
<dbReference type="PANTHER" id="PTHR30561:SF0">
    <property type="entry name" value="GUANIDINIUM EXPORTER"/>
    <property type="match status" value="1"/>
</dbReference>
<dbReference type="GO" id="GO:0005886">
    <property type="term" value="C:plasma membrane"/>
    <property type="evidence" value="ECO:0007669"/>
    <property type="project" value="UniProtKB-SubCell"/>
</dbReference>